<name>A0A7W9SQ91_ARMRO</name>
<dbReference type="AlphaFoldDB" id="A0A7W9SQ91"/>
<keyword evidence="2" id="KW-1185">Reference proteome</keyword>
<evidence type="ECO:0008006" key="3">
    <source>
        <dbReference type="Google" id="ProtNLM"/>
    </source>
</evidence>
<dbReference type="Proteomes" id="UP000520814">
    <property type="component" value="Unassembled WGS sequence"/>
</dbReference>
<accession>A0A7W9SQ91</accession>
<comment type="caution">
    <text evidence="1">The sequence shown here is derived from an EMBL/GenBank/DDBJ whole genome shotgun (WGS) entry which is preliminary data.</text>
</comment>
<evidence type="ECO:0000313" key="2">
    <source>
        <dbReference type="Proteomes" id="UP000520814"/>
    </source>
</evidence>
<dbReference type="EMBL" id="JACHGW010000002">
    <property type="protein sequence ID" value="MBB6050198.1"/>
    <property type="molecule type" value="Genomic_DNA"/>
</dbReference>
<proteinExistence type="predicted"/>
<protein>
    <recommendedName>
        <fullName evidence="3">Protein containing DUF1559</fullName>
    </recommendedName>
</protein>
<gene>
    <name evidence="1" type="ORF">HNQ39_001989</name>
</gene>
<sequence>MAIALPTLALARARGRQTVCVRNLQQLTIAARQYAADYEGVLPLTSHSGSESAWLKTLQGYGITPAQALCPDDPLRGRRQRQGGTSYAWNEQLLGELAAAHDAGARPQVAYLAAPSLEQLARPAETLLLLEQSEASGTDLRGDHIHNRAWKRFPERLCELLQSDLALARHPGGTLTTCADGHLQHFPPGALEALARQGDDPLQVPL</sequence>
<evidence type="ECO:0000313" key="1">
    <source>
        <dbReference type="EMBL" id="MBB6050198.1"/>
    </source>
</evidence>
<organism evidence="1 2">
    <name type="scientific">Armatimonas rosea</name>
    <dbReference type="NCBI Taxonomy" id="685828"/>
    <lineage>
        <taxon>Bacteria</taxon>
        <taxon>Bacillati</taxon>
        <taxon>Armatimonadota</taxon>
        <taxon>Armatimonadia</taxon>
        <taxon>Armatimonadales</taxon>
        <taxon>Armatimonadaceae</taxon>
        <taxon>Armatimonas</taxon>
    </lineage>
</organism>
<reference evidence="1 2" key="1">
    <citation type="submission" date="2020-08" db="EMBL/GenBank/DDBJ databases">
        <title>Genomic Encyclopedia of Type Strains, Phase IV (KMG-IV): sequencing the most valuable type-strain genomes for metagenomic binning, comparative biology and taxonomic classification.</title>
        <authorList>
            <person name="Goeker M."/>
        </authorList>
    </citation>
    <scope>NUCLEOTIDE SEQUENCE [LARGE SCALE GENOMIC DNA]</scope>
    <source>
        <strain evidence="1 2">DSM 23562</strain>
    </source>
</reference>